<gene>
    <name evidence="2" type="ORF">BSOLF_2586</name>
</gene>
<sequence length="123" mass="14433">METIWKDRARVMGLPILFTRYWINKDMLHRRKGFFWINDDRLPLYRVLDVRVKRSPLDRILGLGTVVLYAADVTDVVFFLKGVRNPNELADLILERANELRTSYGIHGREMYGAFIGEFSQQG</sequence>
<proteinExistence type="predicted"/>
<dbReference type="AlphaFoldDB" id="A0A2R6XXX6"/>
<comment type="caution">
    <text evidence="2">The sequence shown here is derived from an EMBL/GenBank/DDBJ whole genome shotgun (WGS) entry which is preliminary data.</text>
</comment>
<dbReference type="InterPro" id="IPR005182">
    <property type="entry name" value="YdbS-like_PH"/>
</dbReference>
<dbReference type="Proteomes" id="UP000244338">
    <property type="component" value="Unassembled WGS sequence"/>
</dbReference>
<protein>
    <recommendedName>
        <fullName evidence="1">YdbS-like PH domain-containing protein</fullName>
    </recommendedName>
</protein>
<accession>A0A2R6XXX6</accession>
<evidence type="ECO:0000259" key="1">
    <source>
        <dbReference type="Pfam" id="PF03703"/>
    </source>
</evidence>
<evidence type="ECO:0000313" key="3">
    <source>
        <dbReference type="Proteomes" id="UP000244338"/>
    </source>
</evidence>
<evidence type="ECO:0000313" key="2">
    <source>
        <dbReference type="EMBL" id="PTQ55281.1"/>
    </source>
</evidence>
<name>A0A2R6XXX6_9BACL</name>
<feature type="domain" description="YdbS-like PH" evidence="1">
    <location>
        <begin position="18"/>
        <end position="93"/>
    </location>
</feature>
<reference evidence="3" key="1">
    <citation type="journal article" date="2018" name="Sci. Rep.">
        <title>Lignite coal burning seam in the remote Altai Mountains harbors a hydrogen-driven thermophilic microbial community.</title>
        <authorList>
            <person name="Kadnikov V.V."/>
            <person name="Mardanov A.V."/>
            <person name="Ivasenko D.A."/>
            <person name="Antsiferov D.V."/>
            <person name="Beletsky A.V."/>
            <person name="Karnachuk O.V."/>
            <person name="Ravin N.V."/>
        </authorList>
    </citation>
    <scope>NUCLEOTIDE SEQUENCE [LARGE SCALE GENOMIC DNA]</scope>
</reference>
<dbReference type="EMBL" id="PEBX01000148">
    <property type="protein sequence ID" value="PTQ55281.1"/>
    <property type="molecule type" value="Genomic_DNA"/>
</dbReference>
<dbReference type="Pfam" id="PF03703">
    <property type="entry name" value="bPH_2"/>
    <property type="match status" value="1"/>
</dbReference>
<organism evidence="2 3">
    <name type="scientific">Candidatus Carbonibacillus altaicus</name>
    <dbReference type="NCBI Taxonomy" id="2163959"/>
    <lineage>
        <taxon>Bacteria</taxon>
        <taxon>Bacillati</taxon>
        <taxon>Bacillota</taxon>
        <taxon>Bacilli</taxon>
        <taxon>Bacillales</taxon>
        <taxon>Candidatus Carbonibacillus</taxon>
    </lineage>
</organism>